<feature type="transmembrane region" description="Helical" evidence="1">
    <location>
        <begin position="6"/>
        <end position="28"/>
    </location>
</feature>
<evidence type="ECO:0000313" key="2">
    <source>
        <dbReference type="EMBL" id="BAE58027.1"/>
    </source>
</evidence>
<dbReference type="GeneID" id="10098504"/>
<keyword evidence="1" id="KW-1133">Transmembrane helix</keyword>
<organism evidence="2 3">
    <name type="scientific">Aspergillus oryzae (strain ATCC 42149 / RIB 40)</name>
    <name type="common">Yellow koji mold</name>
    <dbReference type="NCBI Taxonomy" id="510516"/>
    <lineage>
        <taxon>Eukaryota</taxon>
        <taxon>Fungi</taxon>
        <taxon>Dikarya</taxon>
        <taxon>Ascomycota</taxon>
        <taxon>Pezizomycotina</taxon>
        <taxon>Eurotiomycetes</taxon>
        <taxon>Eurotiomycetidae</taxon>
        <taxon>Eurotiales</taxon>
        <taxon>Aspergillaceae</taxon>
        <taxon>Aspergillus</taxon>
        <taxon>Aspergillus subgen. Circumdati</taxon>
    </lineage>
</organism>
<accession>Q2UK88</accession>
<dbReference type="KEGG" id="aor:AO090003000910"/>
<proteinExistence type="predicted"/>
<dbReference type="AlphaFoldDB" id="Q2UK88"/>
<dbReference type="RefSeq" id="XP_023090146.1">
    <property type="nucleotide sequence ID" value="XM_023235094.1"/>
</dbReference>
<keyword evidence="3" id="KW-1185">Reference proteome</keyword>
<dbReference type="EMBL" id="BA000050">
    <property type="protein sequence ID" value="BAE58027.1"/>
    <property type="molecule type" value="Genomic_DNA"/>
</dbReference>
<dbReference type="Proteomes" id="UP000006564">
    <property type="component" value="Chromosome 2"/>
</dbReference>
<sequence>MAGSPIVAISAIVLTITLLYKCIVYPVFLSPLSKIPNAHWTAPISPAWMLWKRFRSQNNRTIQAAHERLGPIVRLSPSEISINCVEGGIKTVYTGGFEKHEWYPRVFGSLGADKGLHPIKDRQHVHHD</sequence>
<dbReference type="HOGENOM" id="CLU_1959123_0_0_1"/>
<name>Q2UK88_ASPOR</name>
<gene>
    <name evidence="2" type="ORF">AO090003000910</name>
</gene>
<protein>
    <submittedName>
        <fullName evidence="2">DNA, SC003</fullName>
    </submittedName>
</protein>
<keyword evidence="1" id="KW-0472">Membrane</keyword>
<reference evidence="2 3" key="1">
    <citation type="journal article" date="2005" name="Nature">
        <title>Genome sequencing and analysis of Aspergillus oryzae.</title>
        <authorList>
            <person name="Machida M."/>
            <person name="Asai K."/>
            <person name="Sano M."/>
            <person name="Tanaka T."/>
            <person name="Kumagai T."/>
            <person name="Terai G."/>
            <person name="Kusumoto K."/>
            <person name="Arima T."/>
            <person name="Akita O."/>
            <person name="Kashiwagi Y."/>
            <person name="Abe K."/>
            <person name="Gomi K."/>
            <person name="Horiuchi H."/>
            <person name="Kitamoto K."/>
            <person name="Kobayashi T."/>
            <person name="Takeuchi M."/>
            <person name="Denning D.W."/>
            <person name="Galagan J.E."/>
            <person name="Nierman W.C."/>
            <person name="Yu J."/>
            <person name="Archer D.B."/>
            <person name="Bennett J.W."/>
            <person name="Bhatnagar D."/>
            <person name="Cleveland T.E."/>
            <person name="Fedorova N.D."/>
            <person name="Gotoh O."/>
            <person name="Horikawa H."/>
            <person name="Hosoyama A."/>
            <person name="Ichinomiya M."/>
            <person name="Igarashi R."/>
            <person name="Iwashita K."/>
            <person name="Juvvadi P.R."/>
            <person name="Kato M."/>
            <person name="Kato Y."/>
            <person name="Kin T."/>
            <person name="Kokubun A."/>
            <person name="Maeda H."/>
            <person name="Maeyama N."/>
            <person name="Maruyama J."/>
            <person name="Nagasaki H."/>
            <person name="Nakajima T."/>
            <person name="Oda K."/>
            <person name="Okada K."/>
            <person name="Paulsen I."/>
            <person name="Sakamoto K."/>
            <person name="Sawano T."/>
            <person name="Takahashi M."/>
            <person name="Takase K."/>
            <person name="Terabayashi Y."/>
            <person name="Wortman J."/>
            <person name="Yamada O."/>
            <person name="Yamagata Y."/>
            <person name="Anazawa H."/>
            <person name="Hata Y."/>
            <person name="Koide Y."/>
            <person name="Komori T."/>
            <person name="Koyama Y."/>
            <person name="Minetoki T."/>
            <person name="Suharnan S."/>
            <person name="Tanaka A."/>
            <person name="Isono K."/>
            <person name="Kuhara S."/>
            <person name="Ogasawara N."/>
            <person name="Kikuchi H."/>
        </authorList>
    </citation>
    <scope>NUCLEOTIDE SEQUENCE [LARGE SCALE GENOMIC DNA]</scope>
    <source>
        <strain evidence="3">ATCC 42149 / RIB 40</strain>
    </source>
</reference>
<dbReference type="EMBL" id="AP007155">
    <property type="protein sequence ID" value="BAE58027.1"/>
    <property type="molecule type" value="Genomic_DNA"/>
</dbReference>
<evidence type="ECO:0000313" key="3">
    <source>
        <dbReference type="Proteomes" id="UP000006564"/>
    </source>
</evidence>
<dbReference type="OMA" id="LLTEWPR"/>
<keyword evidence="1" id="KW-0812">Transmembrane</keyword>
<evidence type="ECO:0000256" key="1">
    <source>
        <dbReference type="SAM" id="Phobius"/>
    </source>
</evidence>